<proteinExistence type="predicted"/>
<gene>
    <name evidence="1" type="ORF">DA796_09950</name>
</gene>
<dbReference type="AlphaFoldDB" id="A0ABD6XD96"/>
<name>A0ABD6XD96_LIMRT</name>
<dbReference type="EMBL" id="PZQO01000048">
    <property type="protein sequence ID" value="PTM26817.1"/>
    <property type="molecule type" value="Genomic_DNA"/>
</dbReference>
<evidence type="ECO:0000313" key="2">
    <source>
        <dbReference type="Proteomes" id="UP000241783"/>
    </source>
</evidence>
<evidence type="ECO:0000313" key="1">
    <source>
        <dbReference type="EMBL" id="PTM26817.1"/>
    </source>
</evidence>
<accession>A0ABD6XD96</accession>
<sequence>PNQRGLNENNNGLLRRDGLTKQLDFRNLPDELVT</sequence>
<organism evidence="1 2">
    <name type="scientific">Limosilactobacillus reuteri</name>
    <name type="common">Lactobacillus reuteri</name>
    <dbReference type="NCBI Taxonomy" id="1598"/>
    <lineage>
        <taxon>Bacteria</taxon>
        <taxon>Bacillati</taxon>
        <taxon>Bacillota</taxon>
        <taxon>Bacilli</taxon>
        <taxon>Lactobacillales</taxon>
        <taxon>Lactobacillaceae</taxon>
        <taxon>Limosilactobacillus</taxon>
    </lineage>
</organism>
<feature type="non-terminal residue" evidence="1">
    <location>
        <position position="1"/>
    </location>
</feature>
<reference evidence="1 2" key="1">
    <citation type="submission" date="2018-03" db="EMBL/GenBank/DDBJ databases">
        <title>Genome Sequences of Lactobacillus sp. Isolates from Traditional Turkish Sourdough.</title>
        <authorList>
            <person name="Skory C.D."/>
            <person name="Dertli E."/>
        </authorList>
    </citation>
    <scope>NUCLEOTIDE SEQUENCE [LARGE SCALE GENOMIC DNA]</scope>
    <source>
        <strain evidence="1 2">E81</strain>
    </source>
</reference>
<protein>
    <submittedName>
        <fullName evidence="1">IS30 family transposase</fullName>
    </submittedName>
</protein>
<comment type="caution">
    <text evidence="1">The sequence shown here is derived from an EMBL/GenBank/DDBJ whole genome shotgun (WGS) entry which is preliminary data.</text>
</comment>
<dbReference type="Proteomes" id="UP000241783">
    <property type="component" value="Unassembled WGS sequence"/>
</dbReference>